<dbReference type="AlphaFoldDB" id="L9X254"/>
<gene>
    <name evidence="2" type="ORF">C492_15496</name>
</gene>
<reference evidence="2 3" key="1">
    <citation type="journal article" date="2014" name="PLoS Genet.">
        <title>Phylogenetically driven sequencing of extremely halophilic archaea reveals strategies for static and dynamic osmo-response.</title>
        <authorList>
            <person name="Becker E.A."/>
            <person name="Seitzer P.M."/>
            <person name="Tritt A."/>
            <person name="Larsen D."/>
            <person name="Krusor M."/>
            <person name="Yao A.I."/>
            <person name="Wu D."/>
            <person name="Madern D."/>
            <person name="Eisen J.A."/>
            <person name="Darling A.E."/>
            <person name="Facciotti M.T."/>
        </authorList>
    </citation>
    <scope>NUCLEOTIDE SEQUENCE [LARGE SCALE GENOMIC DNA]</scope>
    <source>
        <strain evidence="2 3">DSM 18795</strain>
    </source>
</reference>
<evidence type="ECO:0000313" key="3">
    <source>
        <dbReference type="Proteomes" id="UP000011531"/>
    </source>
</evidence>
<protein>
    <recommendedName>
        <fullName evidence="1">DUF7344 domain-containing protein</fullName>
    </recommendedName>
</protein>
<comment type="caution">
    <text evidence="2">The sequence shown here is derived from an EMBL/GenBank/DDBJ whole genome shotgun (WGS) entry which is preliminary data.</text>
</comment>
<sequence>MDRTEALEVLASADRQLVLHELLRLDGAIGVEELSRSVAARRHQLAPAELDERAVERARFRLTRIHLPKLAERQVIGSDWSETVSLADGTNADRVFGVAEGLDCFPPDDSLDRPSRRR</sequence>
<dbReference type="OrthoDB" id="155703at2157"/>
<dbReference type="InterPro" id="IPR055768">
    <property type="entry name" value="DUF7344"/>
</dbReference>
<organism evidence="2 3">
    <name type="scientific">Natronococcus jeotgali DSM 18795</name>
    <dbReference type="NCBI Taxonomy" id="1227498"/>
    <lineage>
        <taxon>Archaea</taxon>
        <taxon>Methanobacteriati</taxon>
        <taxon>Methanobacteriota</taxon>
        <taxon>Stenosarchaea group</taxon>
        <taxon>Halobacteria</taxon>
        <taxon>Halobacteriales</taxon>
        <taxon>Natrialbaceae</taxon>
        <taxon>Natronococcus</taxon>
    </lineage>
</organism>
<name>L9X254_9EURY</name>
<dbReference type="Proteomes" id="UP000011531">
    <property type="component" value="Unassembled WGS sequence"/>
</dbReference>
<accession>L9X254</accession>
<evidence type="ECO:0000259" key="1">
    <source>
        <dbReference type="Pfam" id="PF24035"/>
    </source>
</evidence>
<dbReference type="Pfam" id="PF24035">
    <property type="entry name" value="DUF7344"/>
    <property type="match status" value="1"/>
</dbReference>
<dbReference type="STRING" id="1227498.C492_15496"/>
<evidence type="ECO:0000313" key="2">
    <source>
        <dbReference type="EMBL" id="ELY55692.1"/>
    </source>
</evidence>
<keyword evidence="3" id="KW-1185">Reference proteome</keyword>
<dbReference type="RefSeq" id="WP_008425043.1">
    <property type="nucleotide sequence ID" value="NZ_AOIA01000128.1"/>
</dbReference>
<proteinExistence type="predicted"/>
<dbReference type="EMBL" id="AOIA01000128">
    <property type="protein sequence ID" value="ELY55692.1"/>
    <property type="molecule type" value="Genomic_DNA"/>
</dbReference>
<feature type="domain" description="DUF7344" evidence="1">
    <location>
        <begin position="8"/>
        <end position="79"/>
    </location>
</feature>